<proteinExistence type="predicted"/>
<dbReference type="SUPFAM" id="SSF48452">
    <property type="entry name" value="TPR-like"/>
    <property type="match status" value="1"/>
</dbReference>
<evidence type="ECO:0000259" key="2">
    <source>
        <dbReference type="Pfam" id="PF11846"/>
    </source>
</evidence>
<sequence>MATGCKNNAETPSIVTNVEDYNHFLKTEKNEILDAAQQDYNFWEKKLEKEPNQFPYLAKAAASQSLMFNETGKITYLIEAKRHLARANKATNYKNSGYLRTLARNYISQHKFKDALELLKIAETNGDKLKSTQKMLFDVHLELGNTKEVKLYLTKIENYKDFDFLIRLSKWSDHEGKLDDAILYLSKATEKAEVSKNKALMQWSYTNLADYYGHAGKIQKSYEYYLKALELDPNDAYAKKGIAWIVYSHEKNADEALRILNAVTRNYNAPDYHLLKAEIAEYKGDETLKASELQRYKEVVKNSLYGDMYNKYNVMLFAENPAQTAEALKIANEEIKNRPTAQSYDLLAWTYYNQGDVDDALEVMKNHVVGKTFEPEAMYHLAEVYKANGKIAEAQQLKEELLESAFELGPIMTQNIMKI</sequence>
<evidence type="ECO:0000313" key="3">
    <source>
        <dbReference type="EMBL" id="TBN04916.1"/>
    </source>
</evidence>
<keyword evidence="4" id="KW-1185">Reference proteome</keyword>
<protein>
    <submittedName>
        <fullName evidence="3">Tetratricopeptide repeat protein</fullName>
    </submittedName>
</protein>
<evidence type="ECO:0000256" key="1">
    <source>
        <dbReference type="PROSITE-ProRule" id="PRU00339"/>
    </source>
</evidence>
<dbReference type="InterPro" id="IPR019734">
    <property type="entry name" value="TPR_rpt"/>
</dbReference>
<comment type="caution">
    <text evidence="3">The sequence shown here is derived from an EMBL/GenBank/DDBJ whole genome shotgun (WGS) entry which is preliminary data.</text>
</comment>
<dbReference type="SMART" id="SM00028">
    <property type="entry name" value="TPR"/>
    <property type="match status" value="2"/>
</dbReference>
<dbReference type="OrthoDB" id="1399920at2"/>
<dbReference type="InterPro" id="IPR011990">
    <property type="entry name" value="TPR-like_helical_dom_sf"/>
</dbReference>
<evidence type="ECO:0000313" key="4">
    <source>
        <dbReference type="Proteomes" id="UP000291142"/>
    </source>
</evidence>
<feature type="domain" description="Virulence factor membrane-bound polymerase C-terminal" evidence="2">
    <location>
        <begin position="267"/>
        <end position="365"/>
    </location>
</feature>
<name>A0A4Q9FFU9_9FLAO</name>
<accession>A0A4Q9FFU9</accession>
<dbReference type="EMBL" id="SIRT01000003">
    <property type="protein sequence ID" value="TBN04916.1"/>
    <property type="molecule type" value="Genomic_DNA"/>
</dbReference>
<dbReference type="InterPro" id="IPR021797">
    <property type="entry name" value="Wzy_C_2"/>
</dbReference>
<keyword evidence="1" id="KW-0802">TPR repeat</keyword>
<dbReference type="Proteomes" id="UP000291142">
    <property type="component" value="Unassembled WGS sequence"/>
</dbReference>
<feature type="repeat" description="TPR" evidence="1">
    <location>
        <begin position="202"/>
        <end position="235"/>
    </location>
</feature>
<dbReference type="Pfam" id="PF13181">
    <property type="entry name" value="TPR_8"/>
    <property type="match status" value="1"/>
</dbReference>
<organism evidence="3 4">
    <name type="scientific">Hyunsoonleella flava</name>
    <dbReference type="NCBI Taxonomy" id="2527939"/>
    <lineage>
        <taxon>Bacteria</taxon>
        <taxon>Pseudomonadati</taxon>
        <taxon>Bacteroidota</taxon>
        <taxon>Flavobacteriia</taxon>
        <taxon>Flavobacteriales</taxon>
        <taxon>Flavobacteriaceae</taxon>
    </lineage>
</organism>
<dbReference type="AlphaFoldDB" id="A0A4Q9FFU9"/>
<dbReference type="Pfam" id="PF11846">
    <property type="entry name" value="Wzy_C_2"/>
    <property type="match status" value="1"/>
</dbReference>
<reference evidence="3 4" key="1">
    <citation type="submission" date="2019-02" db="EMBL/GenBank/DDBJ databases">
        <title>Hyunsoonleella sp., isolated from marine sediment.</title>
        <authorList>
            <person name="Liu B.-T."/>
        </authorList>
    </citation>
    <scope>NUCLEOTIDE SEQUENCE [LARGE SCALE GENOMIC DNA]</scope>
    <source>
        <strain evidence="3 4">T58</strain>
    </source>
</reference>
<dbReference type="Gene3D" id="1.25.40.10">
    <property type="entry name" value="Tetratricopeptide repeat domain"/>
    <property type="match status" value="3"/>
</dbReference>
<gene>
    <name evidence="3" type="ORF">EYD45_06150</name>
</gene>
<dbReference type="PROSITE" id="PS50005">
    <property type="entry name" value="TPR"/>
    <property type="match status" value="1"/>
</dbReference>